<sequence length="342" mass="36687">MSISLKKQGILLSALLSFALLAACGTSNNASPEQTGSASGQSPSPAASASVPATKTVTHAMGSTEITGTPKRIVVLEWTYAEDLIALGIQPVGAADTAGYKKWITTNAALGNDVVDVGTRQEPNLEAIAALKPDLIIAAQFRVTGSYDKLKQIAPTLAFNSYPAEGTMDQYTEMENTFKTIADLTGKSAEAEKVLQGLNQAYDAAKTKLKAAGKEGREFALAQAYSNQNAAVLRIFTDNSTAVKILERIGLKNAYHAPKFEMYGYTQTSVEALLPLEKADFLYVVQKEDNVFEKQLKDNAAWKGLSFVKENRTYGLDPATWLFGGPLSAKAFVEQTAELLAK</sequence>
<name>A0ACC7P2D7_9BACL</name>
<evidence type="ECO:0000313" key="2">
    <source>
        <dbReference type="Proteomes" id="UP001631969"/>
    </source>
</evidence>
<proteinExistence type="predicted"/>
<dbReference type="EMBL" id="JBJURJ010000013">
    <property type="protein sequence ID" value="MFM9330460.1"/>
    <property type="molecule type" value="Genomic_DNA"/>
</dbReference>
<reference evidence="1" key="1">
    <citation type="submission" date="2024-12" db="EMBL/GenBank/DDBJ databases">
        <authorList>
            <person name="Wu N."/>
        </authorList>
    </citation>
    <scope>NUCLEOTIDE SEQUENCE</scope>
    <source>
        <strain evidence="1">P15</strain>
    </source>
</reference>
<gene>
    <name evidence="1" type="ORF">ACI1P1_19345</name>
</gene>
<keyword evidence="2" id="KW-1185">Reference proteome</keyword>
<organism evidence="1 2">
    <name type="scientific">Paenibacillus mesotrionivorans</name>
    <dbReference type="NCBI Taxonomy" id="3160968"/>
    <lineage>
        <taxon>Bacteria</taxon>
        <taxon>Bacillati</taxon>
        <taxon>Bacillota</taxon>
        <taxon>Bacilli</taxon>
        <taxon>Bacillales</taxon>
        <taxon>Paenibacillaceae</taxon>
        <taxon>Paenibacillus</taxon>
    </lineage>
</organism>
<accession>A0ACC7P2D7</accession>
<evidence type="ECO:0000313" key="1">
    <source>
        <dbReference type="EMBL" id="MFM9330460.1"/>
    </source>
</evidence>
<dbReference type="Proteomes" id="UP001631969">
    <property type="component" value="Unassembled WGS sequence"/>
</dbReference>
<protein>
    <submittedName>
        <fullName evidence="1">ABC transporter substrate-binding protein</fullName>
    </submittedName>
</protein>
<comment type="caution">
    <text evidence="1">The sequence shown here is derived from an EMBL/GenBank/DDBJ whole genome shotgun (WGS) entry which is preliminary data.</text>
</comment>